<dbReference type="Proteomes" id="UP001162640">
    <property type="component" value="Unassembled WGS sequence"/>
</dbReference>
<dbReference type="EMBL" id="BLQM01000343">
    <property type="protein sequence ID" value="GMH84359.1"/>
    <property type="molecule type" value="Genomic_DNA"/>
</dbReference>
<accession>A0A9W7B5A4</accession>
<protein>
    <recommendedName>
        <fullName evidence="4">Phorbol-ester/DAG-type domain-containing protein</fullName>
    </recommendedName>
</protein>
<dbReference type="AlphaFoldDB" id="A0A9W7B5A4"/>
<feature type="region of interest" description="Disordered" evidence="3">
    <location>
        <begin position="93"/>
        <end position="151"/>
    </location>
</feature>
<dbReference type="InterPro" id="IPR002219">
    <property type="entry name" value="PKC_DAG/PE"/>
</dbReference>
<feature type="region of interest" description="Disordered" evidence="3">
    <location>
        <begin position="294"/>
        <end position="326"/>
    </location>
</feature>
<feature type="compositionally biased region" description="Basic and acidic residues" evidence="3">
    <location>
        <begin position="297"/>
        <end position="307"/>
    </location>
</feature>
<feature type="domain" description="Phorbol-ester/DAG-type" evidence="4">
    <location>
        <begin position="29"/>
        <end position="90"/>
    </location>
</feature>
<reference evidence="6" key="1">
    <citation type="journal article" date="2023" name="Commun. Biol.">
        <title>Genome analysis of Parmales, the sister group of diatoms, reveals the evolutionary specialization of diatoms from phago-mixotrophs to photoautotrophs.</title>
        <authorList>
            <person name="Ban H."/>
            <person name="Sato S."/>
            <person name="Yoshikawa S."/>
            <person name="Yamada K."/>
            <person name="Nakamura Y."/>
            <person name="Ichinomiya M."/>
            <person name="Sato N."/>
            <person name="Blanc-Mathieu R."/>
            <person name="Endo H."/>
            <person name="Kuwata A."/>
            <person name="Ogata H."/>
        </authorList>
    </citation>
    <scope>NUCLEOTIDE SEQUENCE [LARGE SCALE GENOMIC DNA]</scope>
</reference>
<dbReference type="GO" id="GO:0046872">
    <property type="term" value="F:metal ion binding"/>
    <property type="evidence" value="ECO:0007669"/>
    <property type="project" value="UniProtKB-KW"/>
</dbReference>
<sequence>MADAPPPPPPTPPSSPSLPPTSYYATPLGHSFRPLPTLFHSFYFLGKSCAYCGQSFNLIKAYDSSEGINECFTCDVYVHSMCRSRVETFCEKNRQKSTSITAEPTTTTTAANITTSTTATPQQPLPTTTTTTTNEPTTPPSKPQPRSDLPTDIFTSLKSYSSALKTSMARSSIHFSLSPPTVEPEEMITFQSYDSDEDDDIDIFGGASNSQPQPDNISFTNPVEDLESIIHFSKPSSPPPDPNDPTKLVTKTDREFLLMRTQESVPENWAPIVESFKKEYLKLHPQPSIISSLFNRGSEERTSRSDDLDILGMTEEECGGEKEATS</sequence>
<evidence type="ECO:0000256" key="1">
    <source>
        <dbReference type="ARBA" id="ARBA00022723"/>
    </source>
</evidence>
<feature type="region of interest" description="Disordered" evidence="3">
    <location>
        <begin position="1"/>
        <end position="20"/>
    </location>
</feature>
<comment type="caution">
    <text evidence="5">The sequence shown here is derived from an EMBL/GenBank/DDBJ whole genome shotgun (WGS) entry which is preliminary data.</text>
</comment>
<keyword evidence="2" id="KW-0862">Zinc</keyword>
<dbReference type="InterPro" id="IPR046349">
    <property type="entry name" value="C1-like_sf"/>
</dbReference>
<dbReference type="PROSITE" id="PS50081">
    <property type="entry name" value="ZF_DAG_PE_2"/>
    <property type="match status" value="1"/>
</dbReference>
<feature type="compositionally biased region" description="Pro residues" evidence="3">
    <location>
        <begin position="1"/>
        <end position="19"/>
    </location>
</feature>
<keyword evidence="1" id="KW-0479">Metal-binding</keyword>
<evidence type="ECO:0000259" key="4">
    <source>
        <dbReference type="PROSITE" id="PS50081"/>
    </source>
</evidence>
<organism evidence="5 6">
    <name type="scientific">Triparma laevis f. inornata</name>
    <dbReference type="NCBI Taxonomy" id="1714386"/>
    <lineage>
        <taxon>Eukaryota</taxon>
        <taxon>Sar</taxon>
        <taxon>Stramenopiles</taxon>
        <taxon>Ochrophyta</taxon>
        <taxon>Bolidophyceae</taxon>
        <taxon>Parmales</taxon>
        <taxon>Triparmaceae</taxon>
        <taxon>Triparma</taxon>
    </lineage>
</organism>
<proteinExistence type="predicted"/>
<dbReference type="SUPFAM" id="SSF57889">
    <property type="entry name" value="Cysteine-rich domain"/>
    <property type="match status" value="1"/>
</dbReference>
<evidence type="ECO:0000313" key="6">
    <source>
        <dbReference type="Proteomes" id="UP001162640"/>
    </source>
</evidence>
<evidence type="ECO:0000256" key="3">
    <source>
        <dbReference type="SAM" id="MobiDB-lite"/>
    </source>
</evidence>
<feature type="compositionally biased region" description="Low complexity" evidence="3">
    <location>
        <begin position="98"/>
        <end position="136"/>
    </location>
</feature>
<name>A0A9W7B5A4_9STRA</name>
<gene>
    <name evidence="5" type="ORF">TL16_g09899</name>
</gene>
<evidence type="ECO:0000256" key="2">
    <source>
        <dbReference type="ARBA" id="ARBA00022833"/>
    </source>
</evidence>
<evidence type="ECO:0000313" key="5">
    <source>
        <dbReference type="EMBL" id="GMH84359.1"/>
    </source>
</evidence>